<protein>
    <submittedName>
        <fullName evidence="4">Thiamine-monophosphate kinase</fullName>
        <ecNumber evidence="4">2.7.4.16</ecNumber>
    </submittedName>
</protein>
<dbReference type="EC" id="2.7.4.16" evidence="4"/>
<feature type="domain" description="PurM-like N-terminal" evidence="2">
    <location>
        <begin position="47"/>
        <end position="160"/>
    </location>
</feature>
<evidence type="ECO:0000313" key="5">
    <source>
        <dbReference type="Proteomes" id="UP001208689"/>
    </source>
</evidence>
<keyword evidence="5" id="KW-1185">Reference proteome</keyword>
<dbReference type="PANTHER" id="PTHR30303:SF0">
    <property type="entry name" value="CARBAMOYL DEHYDRATASE HYPE"/>
    <property type="match status" value="1"/>
</dbReference>
<dbReference type="NCBIfam" id="TIGR02124">
    <property type="entry name" value="hypE"/>
    <property type="match status" value="1"/>
</dbReference>
<dbReference type="InterPro" id="IPR011854">
    <property type="entry name" value="HypE"/>
</dbReference>
<evidence type="ECO:0000256" key="1">
    <source>
        <dbReference type="ARBA" id="ARBA00006243"/>
    </source>
</evidence>
<proteinExistence type="inferred from homology"/>
<sequence>MEETPEKKIVQLGHGGGGIMQGELIRFITENIPIKQISNGIGVDAYDDGATIPLENYDSEIVVTADGHTVDPLIFPGGDLGKLSVCGTVNDIIMMGAKPLALTSIVLIEEGQTFEFVGKIMDSFNKTAGEAGIAILAGDTKVMPRGTLKEMVISTSGIGIKPKNLIIRDSNCQPGAKIILTGSIGDHGAALIARREGIDLQTELKSDVAMLLPLYNIIKDQEGILAMKDPTRGGLASALNEWAEKSKVSIWIKEEQIIIKKEVKAICDILGLDPLEIANEGKAIICVEATFADHLLEKIQTTSIGHDARIIAEVKEEKSGLVVVQTPLGGKRIVEKPMGELIPRIC</sequence>
<dbReference type="InterPro" id="IPR036676">
    <property type="entry name" value="PurM-like_C_sf"/>
</dbReference>
<dbReference type="Proteomes" id="UP001208689">
    <property type="component" value="Chromosome"/>
</dbReference>
<feature type="domain" description="PurM-like C-terminal" evidence="3">
    <location>
        <begin position="173"/>
        <end position="321"/>
    </location>
</feature>
<accession>A0ABY6HS18</accession>
<dbReference type="InterPro" id="IPR010918">
    <property type="entry name" value="PurM-like_C_dom"/>
</dbReference>
<dbReference type="InterPro" id="IPR016188">
    <property type="entry name" value="PurM-like_N"/>
</dbReference>
<dbReference type="PIRSF" id="PIRSF005644">
    <property type="entry name" value="Hdrgns_mtr_HypE"/>
    <property type="match status" value="1"/>
</dbReference>
<evidence type="ECO:0000313" key="4">
    <source>
        <dbReference type="EMBL" id="UYP45346.1"/>
    </source>
</evidence>
<dbReference type="InterPro" id="IPR036921">
    <property type="entry name" value="PurM-like_N_sf"/>
</dbReference>
<reference evidence="4" key="1">
    <citation type="submission" date="2022-09" db="EMBL/GenBank/DDBJ databases">
        <title>Actin cytoskeleton and complex cell architecture in an #Asgard archaeon.</title>
        <authorList>
            <person name="Ponce Toledo R.I."/>
            <person name="Schleper C."/>
            <person name="Rodrigues Oliveira T."/>
            <person name="Wollweber F."/>
            <person name="Xu J."/>
            <person name="Rittmann S."/>
            <person name="Klingl A."/>
            <person name="Pilhofer M."/>
        </authorList>
    </citation>
    <scope>NUCLEOTIDE SEQUENCE</scope>
    <source>
        <strain evidence="4">B-35</strain>
    </source>
</reference>
<dbReference type="Pfam" id="PF00586">
    <property type="entry name" value="AIRS"/>
    <property type="match status" value="1"/>
</dbReference>
<dbReference type="Pfam" id="PF02769">
    <property type="entry name" value="AIRS_C"/>
    <property type="match status" value="1"/>
</dbReference>
<evidence type="ECO:0000259" key="2">
    <source>
        <dbReference type="Pfam" id="PF00586"/>
    </source>
</evidence>
<dbReference type="SUPFAM" id="SSF56042">
    <property type="entry name" value="PurM C-terminal domain-like"/>
    <property type="match status" value="1"/>
</dbReference>
<dbReference type="Gene3D" id="3.90.650.10">
    <property type="entry name" value="PurM-like C-terminal domain"/>
    <property type="match status" value="1"/>
</dbReference>
<dbReference type="PANTHER" id="PTHR30303">
    <property type="entry name" value="HYDROGENASE ISOENZYMES FORMATION PROTEIN HYPE"/>
    <property type="match status" value="1"/>
</dbReference>
<organism evidence="4 5">
    <name type="scientific">Candidatus Lokiarchaeum ossiferum</name>
    <dbReference type="NCBI Taxonomy" id="2951803"/>
    <lineage>
        <taxon>Archaea</taxon>
        <taxon>Promethearchaeati</taxon>
        <taxon>Promethearchaeota</taxon>
        <taxon>Promethearchaeia</taxon>
        <taxon>Promethearchaeales</taxon>
        <taxon>Promethearchaeaceae</taxon>
        <taxon>Candidatus Lokiarchaeum</taxon>
    </lineage>
</organism>
<comment type="similarity">
    <text evidence="1">Belongs to the HypE family.</text>
</comment>
<gene>
    <name evidence="4" type="ORF">NEF87_001631</name>
</gene>
<name>A0ABY6HS18_9ARCH</name>
<keyword evidence="4" id="KW-0808">Transferase</keyword>
<dbReference type="GO" id="GO:0009030">
    <property type="term" value="F:thiamine-phosphate kinase activity"/>
    <property type="evidence" value="ECO:0007669"/>
    <property type="project" value="UniProtKB-EC"/>
</dbReference>
<dbReference type="EMBL" id="CP104013">
    <property type="protein sequence ID" value="UYP45346.1"/>
    <property type="molecule type" value="Genomic_DNA"/>
</dbReference>
<dbReference type="SUPFAM" id="SSF55326">
    <property type="entry name" value="PurM N-terminal domain-like"/>
    <property type="match status" value="1"/>
</dbReference>
<evidence type="ECO:0000259" key="3">
    <source>
        <dbReference type="Pfam" id="PF02769"/>
    </source>
</evidence>
<dbReference type="Gene3D" id="3.30.1330.10">
    <property type="entry name" value="PurM-like, N-terminal domain"/>
    <property type="match status" value="1"/>
</dbReference>
<keyword evidence="4" id="KW-0418">Kinase</keyword>